<dbReference type="Gene3D" id="3.40.50.2000">
    <property type="entry name" value="Glycogen Phosphorylase B"/>
    <property type="match status" value="2"/>
</dbReference>
<dbReference type="Proteomes" id="UP000199103">
    <property type="component" value="Chromosome I"/>
</dbReference>
<evidence type="ECO:0000256" key="1">
    <source>
        <dbReference type="ARBA" id="ARBA00022676"/>
    </source>
</evidence>
<name>A0A1H1YGZ8_9ACTN</name>
<evidence type="ECO:0000259" key="3">
    <source>
        <dbReference type="Pfam" id="PF00534"/>
    </source>
</evidence>
<protein>
    <submittedName>
        <fullName evidence="5">Glycosyltransferase involved in cell wall bisynthesis</fullName>
    </submittedName>
</protein>
<organism evidence="5 6">
    <name type="scientific">Microlunatus soli</name>
    <dbReference type="NCBI Taxonomy" id="630515"/>
    <lineage>
        <taxon>Bacteria</taxon>
        <taxon>Bacillati</taxon>
        <taxon>Actinomycetota</taxon>
        <taxon>Actinomycetes</taxon>
        <taxon>Propionibacteriales</taxon>
        <taxon>Propionibacteriaceae</taxon>
        <taxon>Microlunatus</taxon>
    </lineage>
</organism>
<keyword evidence="6" id="KW-1185">Reference proteome</keyword>
<feature type="domain" description="Glycosyl transferase family 1" evidence="3">
    <location>
        <begin position="205"/>
        <end position="362"/>
    </location>
</feature>
<evidence type="ECO:0000256" key="2">
    <source>
        <dbReference type="ARBA" id="ARBA00022679"/>
    </source>
</evidence>
<evidence type="ECO:0000313" key="5">
    <source>
        <dbReference type="EMBL" id="SDT20549.1"/>
    </source>
</evidence>
<sequence length="395" mass="42448">MKIVIGADSYAPDINGAARFAGRLARGLAARGHEVHVVSASTEGPEQLEHDGAVTIHRMRSIRYRWHATMRVCLPWLAGPDARDLLEQLQPDVVHVQSHMVVGRAVANAADRLGIPLVATNHFVPENVFGYVPFLPRRFHGPAGRMAWRDLARVFGQADVITAPTPLAVSLLTEATGLSGEAVSNGIDVQRYQEAARQAELNADPQAGPVILFVGRLDQEKRVDELIAAFARIPAETGARLEIVGGGDQFDALVGFAAELGVDDRVSFLGQVSDEELLAAYGRASIFCMPGVAELQSLVTLEAMSAGKPVVAANAMALPHLVQSGHNGWLYTPGDIGELALRLSTLVADPRLRERMGQHSRTMVSHHDFEATLDTFTEIYASAGAAVRGQLRSVA</sequence>
<reference evidence="5 6" key="1">
    <citation type="submission" date="2016-10" db="EMBL/GenBank/DDBJ databases">
        <authorList>
            <person name="de Groot N.N."/>
        </authorList>
    </citation>
    <scope>NUCLEOTIDE SEQUENCE [LARGE SCALE GENOMIC DNA]</scope>
    <source>
        <strain evidence="5 6">DSM 21800</strain>
    </source>
</reference>
<dbReference type="Pfam" id="PF00534">
    <property type="entry name" value="Glycos_transf_1"/>
    <property type="match status" value="1"/>
</dbReference>
<keyword evidence="1" id="KW-0328">Glycosyltransferase</keyword>
<dbReference type="OrthoDB" id="9787111at2"/>
<dbReference type="GO" id="GO:1901137">
    <property type="term" value="P:carbohydrate derivative biosynthetic process"/>
    <property type="evidence" value="ECO:0007669"/>
    <property type="project" value="UniProtKB-ARBA"/>
</dbReference>
<feature type="domain" description="Glycosyltransferase subfamily 4-like N-terminal" evidence="4">
    <location>
        <begin position="14"/>
        <end position="191"/>
    </location>
</feature>
<gene>
    <name evidence="5" type="ORF">SAMN04489812_4570</name>
</gene>
<dbReference type="SUPFAM" id="SSF53756">
    <property type="entry name" value="UDP-Glycosyltransferase/glycogen phosphorylase"/>
    <property type="match status" value="1"/>
</dbReference>
<dbReference type="InterPro" id="IPR001296">
    <property type="entry name" value="Glyco_trans_1"/>
</dbReference>
<accession>A0A1H1YGZ8</accession>
<dbReference type="PANTHER" id="PTHR45947">
    <property type="entry name" value="SULFOQUINOVOSYL TRANSFERASE SQD2"/>
    <property type="match status" value="1"/>
</dbReference>
<dbReference type="Pfam" id="PF13439">
    <property type="entry name" value="Glyco_transf_4"/>
    <property type="match status" value="1"/>
</dbReference>
<dbReference type="RefSeq" id="WP_091527672.1">
    <property type="nucleotide sequence ID" value="NZ_LT629772.1"/>
</dbReference>
<dbReference type="STRING" id="630515.SAMN04489812_4570"/>
<dbReference type="AlphaFoldDB" id="A0A1H1YGZ8"/>
<keyword evidence="2 5" id="KW-0808">Transferase</keyword>
<dbReference type="InterPro" id="IPR050194">
    <property type="entry name" value="Glycosyltransferase_grp1"/>
</dbReference>
<proteinExistence type="predicted"/>
<dbReference type="InterPro" id="IPR028098">
    <property type="entry name" value="Glyco_trans_4-like_N"/>
</dbReference>
<evidence type="ECO:0000259" key="4">
    <source>
        <dbReference type="Pfam" id="PF13439"/>
    </source>
</evidence>
<dbReference type="GO" id="GO:0016757">
    <property type="term" value="F:glycosyltransferase activity"/>
    <property type="evidence" value="ECO:0007669"/>
    <property type="project" value="UniProtKB-KW"/>
</dbReference>
<dbReference type="PANTHER" id="PTHR45947:SF3">
    <property type="entry name" value="SULFOQUINOVOSYL TRANSFERASE SQD2"/>
    <property type="match status" value="1"/>
</dbReference>
<dbReference type="EMBL" id="LT629772">
    <property type="protein sequence ID" value="SDT20549.1"/>
    <property type="molecule type" value="Genomic_DNA"/>
</dbReference>
<evidence type="ECO:0000313" key="6">
    <source>
        <dbReference type="Proteomes" id="UP000199103"/>
    </source>
</evidence>